<protein>
    <submittedName>
        <fullName evidence="2">Putative eukaryotic translation initiation factor 5b</fullName>
    </submittedName>
</protein>
<keyword evidence="2" id="KW-0648">Protein biosynthesis</keyword>
<evidence type="ECO:0000313" key="2">
    <source>
        <dbReference type="EMBL" id="JAB54983.1"/>
    </source>
</evidence>
<dbReference type="GO" id="GO:0003743">
    <property type="term" value="F:translation initiation factor activity"/>
    <property type="evidence" value="ECO:0007669"/>
    <property type="project" value="UniProtKB-KW"/>
</dbReference>
<sequence>EGSDAEEEDFDPDSEEDWQPAKEEKPKRGRAVAVKKVARKNGRRSKPETSDSEEEDDDAGENEDDDDELVVPLKKIKTEKKETPKPSTATKTSTITIKKETPARSTPTATTTTQNNRTASPVVSSTTAPPPLTPQLQEAIKRSNAIKSFPDKNGNLTLYVFRGDLKDGVVHNTKLCLWRRDGSSLLQKYIRDKSIESPTFNSTMVYSCWEDRRVEEYMEVRTKCHDVSKQTKVEILDADELEQKAEDEYNSYVQVYGEPVPRTNVQNDDDNDNGGEDTSDSDVDDEDGDPAEEE</sequence>
<proteinExistence type="evidence at transcript level"/>
<reference evidence="2" key="1">
    <citation type="journal article" date="2014" name="Insect Biochem. Mol. Biol.">
        <title>An insight into the sialome of the frog biting fly, Corethrella appendiculata.</title>
        <authorList>
            <person name="Ribeiro J.M.C."/>
            <person name="Chagas A.C."/>
            <person name="Pham V.M."/>
            <person name="Lounibos L.P."/>
            <person name="Calvo E."/>
        </authorList>
    </citation>
    <scope>NUCLEOTIDE SEQUENCE</scope>
    <source>
        <tissue evidence="2">Salivary glands</tissue>
    </source>
</reference>
<name>U5ELD6_9DIPT</name>
<keyword evidence="2" id="KW-0396">Initiation factor</keyword>
<evidence type="ECO:0000256" key="1">
    <source>
        <dbReference type="SAM" id="MobiDB-lite"/>
    </source>
</evidence>
<dbReference type="AlphaFoldDB" id="U5ELD6"/>
<feature type="compositionally biased region" description="Low complexity" evidence="1">
    <location>
        <begin position="103"/>
        <end position="127"/>
    </location>
</feature>
<feature type="compositionally biased region" description="Acidic residues" evidence="1">
    <location>
        <begin position="50"/>
        <end position="69"/>
    </location>
</feature>
<feature type="region of interest" description="Disordered" evidence="1">
    <location>
        <begin position="256"/>
        <end position="294"/>
    </location>
</feature>
<feature type="region of interest" description="Disordered" evidence="1">
    <location>
        <begin position="1"/>
        <end position="131"/>
    </location>
</feature>
<organism evidence="2">
    <name type="scientific">Corethrella appendiculata</name>
    <dbReference type="NCBI Taxonomy" id="1370023"/>
    <lineage>
        <taxon>Eukaryota</taxon>
        <taxon>Metazoa</taxon>
        <taxon>Ecdysozoa</taxon>
        <taxon>Arthropoda</taxon>
        <taxon>Hexapoda</taxon>
        <taxon>Insecta</taxon>
        <taxon>Pterygota</taxon>
        <taxon>Neoptera</taxon>
        <taxon>Endopterygota</taxon>
        <taxon>Diptera</taxon>
        <taxon>Nematocera</taxon>
        <taxon>Culicoidea</taxon>
        <taxon>Chaoboridae</taxon>
        <taxon>Corethrella</taxon>
    </lineage>
</organism>
<feature type="compositionally biased region" description="Acidic residues" evidence="1">
    <location>
        <begin position="1"/>
        <end position="18"/>
    </location>
</feature>
<feature type="compositionally biased region" description="Acidic residues" evidence="1">
    <location>
        <begin position="267"/>
        <end position="294"/>
    </location>
</feature>
<dbReference type="EMBL" id="GANO01004888">
    <property type="protein sequence ID" value="JAB54983.1"/>
    <property type="molecule type" value="mRNA"/>
</dbReference>
<feature type="non-terminal residue" evidence="2">
    <location>
        <position position="1"/>
    </location>
</feature>
<feature type="compositionally biased region" description="Low complexity" evidence="1">
    <location>
        <begin position="85"/>
        <end position="96"/>
    </location>
</feature>
<accession>U5ELD6</accession>